<dbReference type="Proteomes" id="UP001085076">
    <property type="component" value="Miscellaneous, Linkage group lg09"/>
</dbReference>
<protein>
    <recommendedName>
        <fullName evidence="8">Protein kinase domain-containing protein</fullName>
    </recommendedName>
</protein>
<keyword evidence="3" id="KW-0418">Kinase</keyword>
<evidence type="ECO:0000259" key="8">
    <source>
        <dbReference type="PROSITE" id="PS50011"/>
    </source>
</evidence>
<dbReference type="CDD" id="cd06606">
    <property type="entry name" value="STKc_MAPKKK"/>
    <property type="match status" value="1"/>
</dbReference>
<evidence type="ECO:0000256" key="1">
    <source>
        <dbReference type="ARBA" id="ARBA00022679"/>
    </source>
</evidence>
<dbReference type="PROSITE" id="PS00107">
    <property type="entry name" value="PROTEIN_KINASE_ATP"/>
    <property type="match status" value="1"/>
</dbReference>
<keyword evidence="2 5" id="KW-0547">Nucleotide-binding</keyword>
<keyword evidence="1" id="KW-0808">Transferase</keyword>
<dbReference type="Gene3D" id="3.30.200.20">
    <property type="entry name" value="Phosphorylase Kinase, domain 1"/>
    <property type="match status" value="1"/>
</dbReference>
<dbReference type="GO" id="GO:0007165">
    <property type="term" value="P:signal transduction"/>
    <property type="evidence" value="ECO:0007669"/>
    <property type="project" value="TreeGrafter"/>
</dbReference>
<reference evidence="9" key="1">
    <citation type="submission" date="2021-03" db="EMBL/GenBank/DDBJ databases">
        <authorList>
            <person name="Li Z."/>
            <person name="Yang C."/>
        </authorList>
    </citation>
    <scope>NUCLEOTIDE SEQUENCE</scope>
    <source>
        <strain evidence="9">Dzin_1.0</strain>
        <tissue evidence="9">Leaf</tissue>
    </source>
</reference>
<dbReference type="GO" id="GO:0004674">
    <property type="term" value="F:protein serine/threonine kinase activity"/>
    <property type="evidence" value="ECO:0007669"/>
    <property type="project" value="UniProtKB-KW"/>
</dbReference>
<evidence type="ECO:0000256" key="6">
    <source>
        <dbReference type="RuleBase" id="RU000304"/>
    </source>
</evidence>
<gene>
    <name evidence="9" type="ORF">J5N97_027726</name>
</gene>
<sequence length="358" mass="39468">MNWGSWNRGPTIGRGATATVSLAAVPASDLLFAVKSMELNGSAPLQREKEILSGLDSPHVVSYLGFDVTSAGGRECYNLFMEYAPGGSLAEEIKRHGGKLDEIGIRARAREILLGLAYLHANRVAHCDIKGENIVIGADGKAKIADLGCAKELGDYSDRRIRGTPAFMAPEVARGEAQGPEADIWALGCTVIQMATGKAPWLDSDPLAVLHRIAFSGESPPLPPSLSDDARDFLSRCLMKIPSERWSADELLIHPFLSSSSETHWISPKSTLDKDVWDSLTDDDEEEEEEEEESPASDPLESPAERLGVLFTEDFSGSPNWTWDENWMPVRSFEIIEEEEELELMVSRLWYLKHGELK</sequence>
<dbReference type="AlphaFoldDB" id="A0A9D5BXR9"/>
<evidence type="ECO:0000256" key="4">
    <source>
        <dbReference type="ARBA" id="ARBA00022840"/>
    </source>
</evidence>
<dbReference type="InterPro" id="IPR011009">
    <property type="entry name" value="Kinase-like_dom_sf"/>
</dbReference>
<dbReference type="PANTHER" id="PTHR48011">
    <property type="entry name" value="CCR4-NOT TRANSCRIPTIONAL COMPLEX SUBUNIT CAF120-RELATED"/>
    <property type="match status" value="1"/>
</dbReference>
<proteinExistence type="inferred from homology"/>
<name>A0A9D5BXR9_9LILI</name>
<dbReference type="PANTHER" id="PTHR48011:SF4">
    <property type="entry name" value="MITOGEN-ACTIVATED PROTEIN KINASE KINASE KINASE 19"/>
    <property type="match status" value="1"/>
</dbReference>
<dbReference type="InterPro" id="IPR000719">
    <property type="entry name" value="Prot_kinase_dom"/>
</dbReference>
<dbReference type="OrthoDB" id="275301at2759"/>
<dbReference type="Gene3D" id="1.10.510.10">
    <property type="entry name" value="Transferase(Phosphotransferase) domain 1"/>
    <property type="match status" value="1"/>
</dbReference>
<evidence type="ECO:0000256" key="7">
    <source>
        <dbReference type="SAM" id="MobiDB-lite"/>
    </source>
</evidence>
<dbReference type="SUPFAM" id="SSF56112">
    <property type="entry name" value="Protein kinase-like (PK-like)"/>
    <property type="match status" value="1"/>
</dbReference>
<keyword evidence="6" id="KW-0723">Serine/threonine-protein kinase</keyword>
<comment type="caution">
    <text evidence="9">The sequence shown here is derived from an EMBL/GenBank/DDBJ whole genome shotgun (WGS) entry which is preliminary data.</text>
</comment>
<dbReference type="InterPro" id="IPR008271">
    <property type="entry name" value="Ser/Thr_kinase_AS"/>
</dbReference>
<dbReference type="InterPro" id="IPR017441">
    <property type="entry name" value="Protein_kinase_ATP_BS"/>
</dbReference>
<feature type="region of interest" description="Disordered" evidence="7">
    <location>
        <begin position="276"/>
        <end position="303"/>
    </location>
</feature>
<dbReference type="SMART" id="SM00220">
    <property type="entry name" value="S_TKc"/>
    <property type="match status" value="1"/>
</dbReference>
<feature type="domain" description="Protein kinase" evidence="8">
    <location>
        <begin position="6"/>
        <end position="257"/>
    </location>
</feature>
<keyword evidence="10" id="KW-1185">Reference proteome</keyword>
<evidence type="ECO:0000313" key="10">
    <source>
        <dbReference type="Proteomes" id="UP001085076"/>
    </source>
</evidence>
<dbReference type="InterPro" id="IPR052751">
    <property type="entry name" value="Plant_MAPKKK"/>
</dbReference>
<evidence type="ECO:0000256" key="2">
    <source>
        <dbReference type="ARBA" id="ARBA00022741"/>
    </source>
</evidence>
<dbReference type="GO" id="GO:0005524">
    <property type="term" value="F:ATP binding"/>
    <property type="evidence" value="ECO:0007669"/>
    <property type="project" value="UniProtKB-UniRule"/>
</dbReference>
<evidence type="ECO:0000256" key="5">
    <source>
        <dbReference type="PROSITE-ProRule" id="PRU10141"/>
    </source>
</evidence>
<reference evidence="9" key="2">
    <citation type="journal article" date="2022" name="Hortic Res">
        <title>The genome of Dioscorea zingiberensis sheds light on the biosynthesis, origin and evolution of the medicinally important diosgenin saponins.</title>
        <authorList>
            <person name="Li Y."/>
            <person name="Tan C."/>
            <person name="Li Z."/>
            <person name="Guo J."/>
            <person name="Li S."/>
            <person name="Chen X."/>
            <person name="Wang C."/>
            <person name="Dai X."/>
            <person name="Yang H."/>
            <person name="Song W."/>
            <person name="Hou L."/>
            <person name="Xu J."/>
            <person name="Tong Z."/>
            <person name="Xu A."/>
            <person name="Yuan X."/>
            <person name="Wang W."/>
            <person name="Yang Q."/>
            <person name="Chen L."/>
            <person name="Sun Z."/>
            <person name="Wang K."/>
            <person name="Pan B."/>
            <person name="Chen J."/>
            <person name="Bao Y."/>
            <person name="Liu F."/>
            <person name="Qi X."/>
            <person name="Gang D.R."/>
            <person name="Wen J."/>
            <person name="Li J."/>
        </authorList>
    </citation>
    <scope>NUCLEOTIDE SEQUENCE</scope>
    <source>
        <strain evidence="9">Dzin_1.0</strain>
    </source>
</reference>
<feature type="binding site" evidence="5">
    <location>
        <position position="35"/>
    </location>
    <ligand>
        <name>ATP</name>
        <dbReference type="ChEBI" id="CHEBI:30616"/>
    </ligand>
</feature>
<evidence type="ECO:0000256" key="3">
    <source>
        <dbReference type="ARBA" id="ARBA00022777"/>
    </source>
</evidence>
<organism evidence="9 10">
    <name type="scientific">Dioscorea zingiberensis</name>
    <dbReference type="NCBI Taxonomy" id="325984"/>
    <lineage>
        <taxon>Eukaryota</taxon>
        <taxon>Viridiplantae</taxon>
        <taxon>Streptophyta</taxon>
        <taxon>Embryophyta</taxon>
        <taxon>Tracheophyta</taxon>
        <taxon>Spermatophyta</taxon>
        <taxon>Magnoliopsida</taxon>
        <taxon>Liliopsida</taxon>
        <taxon>Dioscoreales</taxon>
        <taxon>Dioscoreaceae</taxon>
        <taxon>Dioscorea</taxon>
    </lineage>
</organism>
<dbReference type="EMBL" id="JAGGNH010000009">
    <property type="protein sequence ID" value="KAJ0962604.1"/>
    <property type="molecule type" value="Genomic_DNA"/>
</dbReference>
<accession>A0A9D5BXR9</accession>
<evidence type="ECO:0000313" key="9">
    <source>
        <dbReference type="EMBL" id="KAJ0962604.1"/>
    </source>
</evidence>
<comment type="similarity">
    <text evidence="6">Belongs to the protein kinase superfamily.</text>
</comment>
<dbReference type="Pfam" id="PF00069">
    <property type="entry name" value="Pkinase"/>
    <property type="match status" value="1"/>
</dbReference>
<feature type="compositionally biased region" description="Acidic residues" evidence="7">
    <location>
        <begin position="280"/>
        <end position="295"/>
    </location>
</feature>
<dbReference type="PROSITE" id="PS50011">
    <property type="entry name" value="PROTEIN_KINASE_DOM"/>
    <property type="match status" value="1"/>
</dbReference>
<dbReference type="PROSITE" id="PS00108">
    <property type="entry name" value="PROTEIN_KINASE_ST"/>
    <property type="match status" value="1"/>
</dbReference>
<keyword evidence="4 5" id="KW-0067">ATP-binding</keyword>